<dbReference type="OrthoDB" id="38238at2157"/>
<dbReference type="EC" id="1.2.1.11" evidence="6"/>
<dbReference type="InterPro" id="IPR036291">
    <property type="entry name" value="NAD(P)-bd_dom_sf"/>
</dbReference>
<evidence type="ECO:0000256" key="1">
    <source>
        <dbReference type="ARBA" id="ARBA00010584"/>
    </source>
</evidence>
<sequence>MRRRAAVLGATGIVGQRLVSILSRHPWFELVAITASEKSSGRKYGEAVNWVIEDPIPESVKDLVLQQSLTDDVDIVFSALSADVAAEVEVNLARKGYFVVSNASNMRLDSTVPLLNPEVNAGHIEVLELQRKLYGWEGAILKVPNCVTAILTLALKPIFDEFGVDLVVVSTMQAISGAGLSGLPAMSIQDNIIPHIEGEEAKVENETRKIFGKLEQRGIVQCSINVTASCHRVPVLEGHSIAVFARLMKNTDPDEVIRAIESFKTNEIRNFGLPTAPKKPIIVRREVDRPQPRLDRKEGMAVVVGRIREDRALGGIKFFALGHNTIRGAAGTAVLIAELAVAKNLL</sequence>
<dbReference type="CDD" id="cd18130">
    <property type="entry name" value="ASADH_C_arch_fung_like"/>
    <property type="match status" value="1"/>
</dbReference>
<dbReference type="GO" id="GO:0009088">
    <property type="term" value="P:threonine biosynthetic process"/>
    <property type="evidence" value="ECO:0007669"/>
    <property type="project" value="TreeGrafter"/>
</dbReference>
<dbReference type="AlphaFoldDB" id="A0A429GGR0"/>
<dbReference type="EMBL" id="RCOS01000130">
    <property type="protein sequence ID" value="RSN73018.1"/>
    <property type="molecule type" value="Genomic_DNA"/>
</dbReference>
<dbReference type="GO" id="GO:0050661">
    <property type="term" value="F:NADP binding"/>
    <property type="evidence" value="ECO:0007669"/>
    <property type="project" value="InterPro"/>
</dbReference>
<reference evidence="6 7" key="1">
    <citation type="submission" date="2018-10" db="EMBL/GenBank/DDBJ databases">
        <title>Co-occurring genomic capacity for anaerobic methane metabolism and dissimilatory sulfite reduction discovered in the Korarchaeota.</title>
        <authorList>
            <person name="Mckay L.J."/>
            <person name="Dlakic M."/>
            <person name="Fields M.W."/>
            <person name="Delmont T.O."/>
            <person name="Eren A.M."/>
            <person name="Jay Z.J."/>
            <person name="Klingelsmith K.B."/>
            <person name="Rusch D.B."/>
            <person name="Inskeep W.P."/>
        </authorList>
    </citation>
    <scope>NUCLEOTIDE SEQUENCE [LARGE SCALE GENOMIC DNA]</scope>
    <source>
        <strain evidence="6 7">MDKW</strain>
    </source>
</reference>
<dbReference type="GO" id="GO:0046983">
    <property type="term" value="F:protein dimerization activity"/>
    <property type="evidence" value="ECO:0007669"/>
    <property type="project" value="InterPro"/>
</dbReference>
<gene>
    <name evidence="6" type="primary">asd</name>
    <name evidence="6" type="ORF">D6D85_11610</name>
</gene>
<evidence type="ECO:0000313" key="6">
    <source>
        <dbReference type="EMBL" id="RSN73018.1"/>
    </source>
</evidence>
<protein>
    <submittedName>
        <fullName evidence="6">Aspartate-semialdehyde dehydrogenase</fullName>
        <ecNumber evidence="6">1.2.1.11</ecNumber>
    </submittedName>
</protein>
<feature type="active site" description="Proton acceptor" evidence="4">
    <location>
        <position position="239"/>
    </location>
</feature>
<dbReference type="InterPro" id="IPR005676">
    <property type="entry name" value="Asp_semi-ald_DH_pep-lack"/>
</dbReference>
<dbReference type="Gene3D" id="3.30.360.10">
    <property type="entry name" value="Dihydrodipicolinate Reductase, domain 2"/>
    <property type="match status" value="1"/>
</dbReference>
<evidence type="ECO:0000256" key="2">
    <source>
        <dbReference type="ARBA" id="ARBA00022857"/>
    </source>
</evidence>
<dbReference type="InterPro" id="IPR000534">
    <property type="entry name" value="Semialdehyde_DH_NAD-bd"/>
</dbReference>
<keyword evidence="3 6" id="KW-0560">Oxidoreductase</keyword>
<name>A0A429GGR0_9CREN</name>
<dbReference type="NCBIfam" id="TIGR00978">
    <property type="entry name" value="asd_EA"/>
    <property type="match status" value="1"/>
</dbReference>
<dbReference type="PANTHER" id="PTHR46718">
    <property type="entry name" value="ASPARTATE-SEMIALDEHYDE DEHYDROGENASE"/>
    <property type="match status" value="1"/>
</dbReference>
<dbReference type="GO" id="GO:0004073">
    <property type="term" value="F:aspartate-semialdehyde dehydrogenase activity"/>
    <property type="evidence" value="ECO:0007669"/>
    <property type="project" value="UniProtKB-EC"/>
</dbReference>
<dbReference type="InterPro" id="IPR051823">
    <property type="entry name" value="ASADH-related"/>
</dbReference>
<dbReference type="GO" id="GO:0051287">
    <property type="term" value="F:NAD binding"/>
    <property type="evidence" value="ECO:0007669"/>
    <property type="project" value="InterPro"/>
</dbReference>
<dbReference type="PANTHER" id="PTHR46718:SF1">
    <property type="entry name" value="ASPARTATE-SEMIALDEHYDE DEHYDROGENASE"/>
    <property type="match status" value="1"/>
</dbReference>
<evidence type="ECO:0000256" key="4">
    <source>
        <dbReference type="PIRSR" id="PIRSR000148-1"/>
    </source>
</evidence>
<comment type="caution">
    <text evidence="6">The sequence shown here is derived from an EMBL/GenBank/DDBJ whole genome shotgun (WGS) entry which is preliminary data.</text>
</comment>
<dbReference type="Pfam" id="PF02774">
    <property type="entry name" value="Semialdhyde_dhC"/>
    <property type="match status" value="1"/>
</dbReference>
<feature type="active site" description="Acyl-thioester intermediate" evidence="4">
    <location>
        <position position="146"/>
    </location>
</feature>
<keyword evidence="7" id="KW-1185">Reference proteome</keyword>
<dbReference type="SMART" id="SM00859">
    <property type="entry name" value="Semialdhyde_dh"/>
    <property type="match status" value="1"/>
</dbReference>
<dbReference type="PIRSF" id="PIRSF000148">
    <property type="entry name" value="ASA_dh"/>
    <property type="match status" value="1"/>
</dbReference>
<dbReference type="NCBIfam" id="NF006416">
    <property type="entry name" value="PRK08664.1"/>
    <property type="match status" value="1"/>
</dbReference>
<feature type="domain" description="Semialdehyde dehydrogenase NAD-binding" evidence="5">
    <location>
        <begin position="4"/>
        <end position="127"/>
    </location>
</feature>
<dbReference type="SUPFAM" id="SSF51735">
    <property type="entry name" value="NAD(P)-binding Rossmann-fold domains"/>
    <property type="match status" value="1"/>
</dbReference>
<evidence type="ECO:0000259" key="5">
    <source>
        <dbReference type="SMART" id="SM00859"/>
    </source>
</evidence>
<evidence type="ECO:0000256" key="3">
    <source>
        <dbReference type="ARBA" id="ARBA00023002"/>
    </source>
</evidence>
<dbReference type="SUPFAM" id="SSF55347">
    <property type="entry name" value="Glyceraldehyde-3-phosphate dehydrogenase-like, C-terminal domain"/>
    <property type="match status" value="1"/>
</dbReference>
<dbReference type="Gene3D" id="3.40.50.720">
    <property type="entry name" value="NAD(P)-binding Rossmann-like Domain"/>
    <property type="match status" value="1"/>
</dbReference>
<evidence type="ECO:0000313" key="7">
    <source>
        <dbReference type="Proteomes" id="UP000277582"/>
    </source>
</evidence>
<dbReference type="CDD" id="cd02315">
    <property type="entry name" value="ScASADH_like_N"/>
    <property type="match status" value="1"/>
</dbReference>
<dbReference type="Pfam" id="PF01118">
    <property type="entry name" value="Semialdhyde_dh"/>
    <property type="match status" value="1"/>
</dbReference>
<comment type="similarity">
    <text evidence="1">Belongs to the aspartate-semialdehyde dehydrogenase family.</text>
</comment>
<proteinExistence type="inferred from homology"/>
<accession>A0A429GGR0</accession>
<dbReference type="InterPro" id="IPR012280">
    <property type="entry name" value="Semialdhyde_DH_dimer_dom"/>
</dbReference>
<keyword evidence="2" id="KW-0521">NADP</keyword>
<organism evidence="6 7">
    <name type="scientific">Candidatus Methanodesulfokora washburnensis</name>
    <dbReference type="NCBI Taxonomy" id="2478471"/>
    <lineage>
        <taxon>Archaea</taxon>
        <taxon>Thermoproteota</taxon>
        <taxon>Candidatus Korarchaeia</taxon>
        <taxon>Candidatus Korarchaeia incertae sedis</taxon>
        <taxon>Candidatus Methanodesulfokora</taxon>
    </lineage>
</organism>
<dbReference type="RefSeq" id="WP_125672125.1">
    <property type="nucleotide sequence ID" value="NZ_RCOS01000130.1"/>
</dbReference>
<dbReference type="GO" id="GO:0009086">
    <property type="term" value="P:methionine biosynthetic process"/>
    <property type="evidence" value="ECO:0007669"/>
    <property type="project" value="UniProtKB-ARBA"/>
</dbReference>
<dbReference type="Proteomes" id="UP000277582">
    <property type="component" value="Unassembled WGS sequence"/>
</dbReference>